<dbReference type="GO" id="GO:0050821">
    <property type="term" value="P:protein stabilization"/>
    <property type="evidence" value="ECO:0007669"/>
    <property type="project" value="TreeGrafter"/>
</dbReference>
<dbReference type="InterPro" id="IPR024930">
    <property type="entry name" value="Skp_dom_sf"/>
</dbReference>
<reference evidence="4 5" key="1">
    <citation type="submission" date="2018-02" db="EMBL/GenBank/DDBJ databases">
        <title>Genomic analysis of the strain RR4-38 isolated from a seawater recirculating aquaculture system.</title>
        <authorList>
            <person name="Kim Y.-S."/>
            <person name="Jang Y.H."/>
            <person name="Kim K.-H."/>
        </authorList>
    </citation>
    <scope>NUCLEOTIDE SEQUENCE [LARGE SCALE GENOMIC DNA]</scope>
    <source>
        <strain evidence="4 5">RR4-38</strain>
    </source>
</reference>
<feature type="signal peptide" evidence="3">
    <location>
        <begin position="1"/>
        <end position="17"/>
    </location>
</feature>
<dbReference type="PANTHER" id="PTHR35089:SF1">
    <property type="entry name" value="CHAPERONE PROTEIN SKP"/>
    <property type="match status" value="1"/>
</dbReference>
<dbReference type="Gene3D" id="3.30.910.20">
    <property type="entry name" value="Skp domain"/>
    <property type="match status" value="1"/>
</dbReference>
<evidence type="ECO:0000256" key="3">
    <source>
        <dbReference type="SAM" id="SignalP"/>
    </source>
</evidence>
<dbReference type="GO" id="GO:0051082">
    <property type="term" value="F:unfolded protein binding"/>
    <property type="evidence" value="ECO:0007669"/>
    <property type="project" value="InterPro"/>
</dbReference>
<organism evidence="4 5">
    <name type="scientific">Pukyongia salina</name>
    <dbReference type="NCBI Taxonomy" id="2094025"/>
    <lineage>
        <taxon>Bacteria</taxon>
        <taxon>Pseudomonadati</taxon>
        <taxon>Bacteroidota</taxon>
        <taxon>Flavobacteriia</taxon>
        <taxon>Flavobacteriales</taxon>
        <taxon>Flavobacteriaceae</taxon>
        <taxon>Pukyongia</taxon>
    </lineage>
</organism>
<gene>
    <name evidence="4" type="ORF">C5O00_09990</name>
</gene>
<keyword evidence="5" id="KW-1185">Reference proteome</keyword>
<dbReference type="KEGG" id="aue:C5O00_09990"/>
<dbReference type="Proteomes" id="UP000238442">
    <property type="component" value="Chromosome"/>
</dbReference>
<evidence type="ECO:0000256" key="2">
    <source>
        <dbReference type="ARBA" id="ARBA00022729"/>
    </source>
</evidence>
<dbReference type="SMART" id="SM00935">
    <property type="entry name" value="OmpH"/>
    <property type="match status" value="1"/>
</dbReference>
<dbReference type="AlphaFoldDB" id="A0A2S0HZ76"/>
<dbReference type="Pfam" id="PF03938">
    <property type="entry name" value="OmpH"/>
    <property type="match status" value="1"/>
</dbReference>
<dbReference type="OrthoDB" id="1493480at2"/>
<evidence type="ECO:0000256" key="1">
    <source>
        <dbReference type="ARBA" id="ARBA00009091"/>
    </source>
</evidence>
<name>A0A2S0HZ76_9FLAO</name>
<sequence length="171" mass="19602">MKTLQLLLLLVTFSVSAQTTQTKVGTIDIDFVLSQMPEIVNVQKAVETYGKTLDADLTKKLEAYEKLVQEYTTNDPTYTILQRKTMQDSILNVETNINKFQQNAQKLITIKRDEELSPLYEKIGRSLEKVAKAQKYTQVMERTSNLVYIDNNFDLTLAVLNDMGIEVKEEE</sequence>
<accession>A0A2S0HZ76</accession>
<protein>
    <recommendedName>
        <fullName evidence="6">OmpH family outer membrane protein</fullName>
    </recommendedName>
</protein>
<dbReference type="GO" id="GO:0005829">
    <property type="term" value="C:cytosol"/>
    <property type="evidence" value="ECO:0007669"/>
    <property type="project" value="TreeGrafter"/>
</dbReference>
<comment type="similarity">
    <text evidence="1">Belongs to the Skp family.</text>
</comment>
<dbReference type="InterPro" id="IPR005632">
    <property type="entry name" value="Chaperone_Skp"/>
</dbReference>
<proteinExistence type="inferred from homology"/>
<evidence type="ECO:0000313" key="5">
    <source>
        <dbReference type="Proteomes" id="UP000238442"/>
    </source>
</evidence>
<dbReference type="RefSeq" id="WP_105216723.1">
    <property type="nucleotide sequence ID" value="NZ_CP027062.1"/>
</dbReference>
<evidence type="ECO:0000313" key="4">
    <source>
        <dbReference type="EMBL" id="AVI51483.1"/>
    </source>
</evidence>
<dbReference type="EMBL" id="CP027062">
    <property type="protein sequence ID" value="AVI51483.1"/>
    <property type="molecule type" value="Genomic_DNA"/>
</dbReference>
<dbReference type="PANTHER" id="PTHR35089">
    <property type="entry name" value="CHAPERONE PROTEIN SKP"/>
    <property type="match status" value="1"/>
</dbReference>
<keyword evidence="2 3" id="KW-0732">Signal</keyword>
<feature type="chain" id="PRO_5015632874" description="OmpH family outer membrane protein" evidence="3">
    <location>
        <begin position="18"/>
        <end position="171"/>
    </location>
</feature>
<dbReference type="SUPFAM" id="SSF111384">
    <property type="entry name" value="OmpH-like"/>
    <property type="match status" value="1"/>
</dbReference>
<evidence type="ECO:0008006" key="6">
    <source>
        <dbReference type="Google" id="ProtNLM"/>
    </source>
</evidence>